<dbReference type="Gene3D" id="1.20.910.10">
    <property type="entry name" value="Heme oxygenase-like"/>
    <property type="match status" value="1"/>
</dbReference>
<dbReference type="AlphaFoldDB" id="A0A660C4S6"/>
<dbReference type="SUPFAM" id="SSF48613">
    <property type="entry name" value="Heme oxygenase-like"/>
    <property type="match status" value="1"/>
</dbReference>
<dbReference type="RefSeq" id="WP_030532510.1">
    <property type="nucleotide sequence ID" value="NZ_JOIJ01000008.1"/>
</dbReference>
<dbReference type="CDD" id="cd19358">
    <property type="entry name" value="TenA_E_Spr0628-like"/>
    <property type="match status" value="1"/>
</dbReference>
<dbReference type="EMBL" id="VLJV01000001">
    <property type="protein sequence ID" value="TWH18502.1"/>
    <property type="molecule type" value="Genomic_DNA"/>
</dbReference>
<accession>A0A660C4S6</accession>
<reference evidence="1 2" key="1">
    <citation type="submission" date="2019-07" db="EMBL/GenBank/DDBJ databases">
        <title>R&amp;d 2014.</title>
        <authorList>
            <person name="Klenk H.-P."/>
        </authorList>
    </citation>
    <scope>NUCLEOTIDE SEQUENCE [LARGE SCALE GENOMIC DNA]</scope>
    <source>
        <strain evidence="1 2">DSM 43194</strain>
    </source>
</reference>
<comment type="caution">
    <text evidence="1">The sequence shown here is derived from an EMBL/GenBank/DDBJ whole genome shotgun (WGS) entry which is preliminary data.</text>
</comment>
<sequence>MSRSERLLATCEPALDRALAMRFVREVHDGTIGDQAYARYLEIEADFVATAARLHGLAVWHAPHWQAVTRNVEALHGLTTEQTAYFADARRRWPVASTLGDEGRRAAAVLSDYALAAAEDGGYAAVTTVMFAAETLYRAWCTRAHQTGTPPSGPVADWVALHARDPFVSGVDALAAAVDEIPVDVPDERLAAWFAGMLDAEITFHDAVYR</sequence>
<dbReference type="Proteomes" id="UP000317303">
    <property type="component" value="Unassembled WGS sequence"/>
</dbReference>
<keyword evidence="2" id="KW-1185">Reference proteome</keyword>
<organism evidence="1 2">
    <name type="scientific">Prauserella rugosa</name>
    <dbReference type="NCBI Taxonomy" id="43354"/>
    <lineage>
        <taxon>Bacteria</taxon>
        <taxon>Bacillati</taxon>
        <taxon>Actinomycetota</taxon>
        <taxon>Actinomycetes</taxon>
        <taxon>Pseudonocardiales</taxon>
        <taxon>Pseudonocardiaceae</taxon>
        <taxon>Prauserella</taxon>
    </lineage>
</organism>
<name>A0A660C4S6_9PSEU</name>
<dbReference type="OrthoDB" id="34166at2"/>
<evidence type="ECO:0000313" key="1">
    <source>
        <dbReference type="EMBL" id="TWH18502.1"/>
    </source>
</evidence>
<protein>
    <submittedName>
        <fullName evidence="1">Thiaminase/transcriptional activator TenA</fullName>
    </submittedName>
</protein>
<proteinExistence type="predicted"/>
<gene>
    <name evidence="1" type="ORF">JD82_00320</name>
</gene>
<evidence type="ECO:0000313" key="2">
    <source>
        <dbReference type="Proteomes" id="UP000317303"/>
    </source>
</evidence>
<dbReference type="InterPro" id="IPR016084">
    <property type="entry name" value="Haem_Oase-like_multi-hlx"/>
</dbReference>